<keyword evidence="2" id="KW-1185">Reference proteome</keyword>
<keyword evidence="1" id="KW-0413">Isomerase</keyword>
<dbReference type="Proteomes" id="UP001341840">
    <property type="component" value="Unassembled WGS sequence"/>
</dbReference>
<evidence type="ECO:0000313" key="1">
    <source>
        <dbReference type="EMBL" id="MED6162853.1"/>
    </source>
</evidence>
<keyword evidence="1" id="KW-0121">Carboxypeptidase</keyword>
<dbReference type="GO" id="GO:0018849">
    <property type="term" value="F:muconate cycloisomerase activity"/>
    <property type="evidence" value="ECO:0007669"/>
    <property type="project" value="UniProtKB-EC"/>
</dbReference>
<feature type="non-terminal residue" evidence="1">
    <location>
        <position position="65"/>
    </location>
</feature>
<proteinExistence type="predicted"/>
<gene>
    <name evidence="1" type="primary">CPS1_15</name>
    <name evidence="1" type="ORF">PIB30_074356</name>
</gene>
<dbReference type="GO" id="GO:0004180">
    <property type="term" value="F:carboxypeptidase activity"/>
    <property type="evidence" value="ECO:0007669"/>
    <property type="project" value="UniProtKB-KW"/>
</dbReference>
<dbReference type="EC" id="5.5.1.1" evidence="1"/>
<evidence type="ECO:0000313" key="2">
    <source>
        <dbReference type="Proteomes" id="UP001341840"/>
    </source>
</evidence>
<reference evidence="1 2" key="1">
    <citation type="journal article" date="2023" name="Plants (Basel)">
        <title>Bridging the Gap: Combining Genomics and Transcriptomics Approaches to Understand Stylosanthes scabra, an Orphan Legume from the Brazilian Caatinga.</title>
        <authorList>
            <person name="Ferreira-Neto J.R.C."/>
            <person name="da Silva M.D."/>
            <person name="Binneck E."/>
            <person name="de Melo N.F."/>
            <person name="da Silva R.H."/>
            <person name="de Melo A.L.T.M."/>
            <person name="Pandolfi V."/>
            <person name="Bustamante F.O."/>
            <person name="Brasileiro-Vidal A.C."/>
            <person name="Benko-Iseppon A.M."/>
        </authorList>
    </citation>
    <scope>NUCLEOTIDE SEQUENCE [LARGE SCALE GENOMIC DNA]</scope>
    <source>
        <tissue evidence="1">Leaves</tissue>
    </source>
</reference>
<protein>
    <submittedName>
        <fullName evidence="1">Gly-Xaa carboxypeptidase</fullName>
        <ecNumber evidence="1">5.5.1.1</ecNumber>
    </submittedName>
</protein>
<dbReference type="Gene3D" id="1.50.10.160">
    <property type="match status" value="1"/>
</dbReference>
<dbReference type="PANTHER" id="PTHR31739">
    <property type="entry name" value="ENT-COPALYL DIPHOSPHATE SYNTHASE, CHLOROPLASTIC"/>
    <property type="match status" value="1"/>
</dbReference>
<dbReference type="EMBL" id="JASCZI010121751">
    <property type="protein sequence ID" value="MED6162853.1"/>
    <property type="molecule type" value="Genomic_DNA"/>
</dbReference>
<name>A0ABU6USF4_9FABA</name>
<comment type="caution">
    <text evidence="1">The sequence shown here is derived from an EMBL/GenBank/DDBJ whole genome shotgun (WGS) entry which is preliminary data.</text>
</comment>
<sequence length="65" mass="7376">MTHTGLIFFKENLSKIQDESVAEMLVGFEFTLPSLLDMAQSMNIEVPSDSPVLKELFAMRDLKLK</sequence>
<keyword evidence="1" id="KW-0378">Hydrolase</keyword>
<dbReference type="PANTHER" id="PTHR31739:SF27">
    <property type="entry name" value="COPALYLDIPHOSPHATE SYNTHASE"/>
    <property type="match status" value="1"/>
</dbReference>
<dbReference type="InterPro" id="IPR050148">
    <property type="entry name" value="Terpene_synthase-like"/>
</dbReference>
<keyword evidence="1" id="KW-0645">Protease</keyword>
<organism evidence="1 2">
    <name type="scientific">Stylosanthes scabra</name>
    <dbReference type="NCBI Taxonomy" id="79078"/>
    <lineage>
        <taxon>Eukaryota</taxon>
        <taxon>Viridiplantae</taxon>
        <taxon>Streptophyta</taxon>
        <taxon>Embryophyta</taxon>
        <taxon>Tracheophyta</taxon>
        <taxon>Spermatophyta</taxon>
        <taxon>Magnoliopsida</taxon>
        <taxon>eudicotyledons</taxon>
        <taxon>Gunneridae</taxon>
        <taxon>Pentapetalae</taxon>
        <taxon>rosids</taxon>
        <taxon>fabids</taxon>
        <taxon>Fabales</taxon>
        <taxon>Fabaceae</taxon>
        <taxon>Papilionoideae</taxon>
        <taxon>50 kb inversion clade</taxon>
        <taxon>dalbergioids sensu lato</taxon>
        <taxon>Dalbergieae</taxon>
        <taxon>Pterocarpus clade</taxon>
        <taxon>Stylosanthes</taxon>
    </lineage>
</organism>
<accession>A0ABU6USF4</accession>